<evidence type="ECO:0000313" key="2">
    <source>
        <dbReference type="EMBL" id="CAG5089850.1"/>
    </source>
</evidence>
<dbReference type="EMBL" id="OU015568">
    <property type="protein sequence ID" value="CAG5089850.1"/>
    <property type="molecule type" value="Genomic_DNA"/>
</dbReference>
<accession>A0ABN7S075</accession>
<organism evidence="2 3">
    <name type="scientific">Oikopleura dioica</name>
    <name type="common">Tunicate</name>
    <dbReference type="NCBI Taxonomy" id="34765"/>
    <lineage>
        <taxon>Eukaryota</taxon>
        <taxon>Metazoa</taxon>
        <taxon>Chordata</taxon>
        <taxon>Tunicata</taxon>
        <taxon>Appendicularia</taxon>
        <taxon>Copelata</taxon>
        <taxon>Oikopleuridae</taxon>
        <taxon>Oikopleura</taxon>
    </lineage>
</organism>
<proteinExistence type="predicted"/>
<dbReference type="Proteomes" id="UP001158576">
    <property type="component" value="Chromosome PAR"/>
</dbReference>
<name>A0ABN7S075_OIKDI</name>
<evidence type="ECO:0000313" key="3">
    <source>
        <dbReference type="Proteomes" id="UP001158576"/>
    </source>
</evidence>
<gene>
    <name evidence="2" type="ORF">OKIOD_LOCUS3933</name>
</gene>
<dbReference type="InterPro" id="IPR023211">
    <property type="entry name" value="DNA_pol_palm_dom_sf"/>
</dbReference>
<feature type="region of interest" description="Disordered" evidence="1">
    <location>
        <begin position="494"/>
        <end position="525"/>
    </location>
</feature>
<dbReference type="SUPFAM" id="SSF56672">
    <property type="entry name" value="DNA/RNA polymerases"/>
    <property type="match status" value="1"/>
</dbReference>
<dbReference type="Gene3D" id="3.90.1600.10">
    <property type="entry name" value="Palm domain of DNA polymerase"/>
    <property type="match status" value="1"/>
</dbReference>
<evidence type="ECO:0000256" key="1">
    <source>
        <dbReference type="SAM" id="MobiDB-lite"/>
    </source>
</evidence>
<dbReference type="InterPro" id="IPR043502">
    <property type="entry name" value="DNA/RNA_pol_sf"/>
</dbReference>
<protein>
    <submittedName>
        <fullName evidence="2">Oidioi.mRNA.OKI2018_I69.PAR.g12375.t1.cds</fullName>
    </submittedName>
</protein>
<reference evidence="2 3" key="1">
    <citation type="submission" date="2021-04" db="EMBL/GenBank/DDBJ databases">
        <authorList>
            <person name="Bliznina A."/>
        </authorList>
    </citation>
    <scope>NUCLEOTIDE SEQUENCE [LARGE SCALE GENOMIC DNA]</scope>
</reference>
<sequence length="1825" mass="210918">MEENFGNLLYYKKPRKTSDPYAGYKVLHTLGDFSAGNGKITFAMPPDKLPIKLDRCAILFQLKMPSNFVPDNGFASKIIDKFNFYILDECIFSTWTNGLEYLFFNNFVKKLNYSPKAQEVELFPEGHYDSYDADADELLELKCKHNGLNLVENRQQYAMEEWKELEKPIKISTGKNAVDCEMLYHRYLVRSPISHGLARQQRVLPADSRVKFEILTQSGVSTDKPETPRRMAMRWSEYQKVRTLEKNIYKKDDKGHLIQIMTYPFDKNIQLVNEWVEHLTEEECDCAASKFTSADEDTEPEYLQIEPIGGDYLPKTRLNELYTKGTPVDEKNNIQAVQGTWRAHKVYRRVPKYDNMVEGNNTYVIFWAKTSTDFTLTTDMLRHLQIESVFCTPTKDERPFIIVLQSDEEDMRELAGTSAMEATAMDTNAIETPGMEMDAIETTGMDTTATATPALETNDDDLSFVDFDNLTENAISKNGDDSNSALQTDDDLLHYNSDDLMPEPTLESNSSDDNKDENSLMQNNRDSVESSLYTEYMPIRNVLTLIPNVFNDQTLVRILPDRMVIELPKCKTPNCLYTHADKRKMKKHEATCNMDTIDIIHQTVESHRIMDHVHELVAENFLPSFDYVQEYFVVYDIECTMNCNGLSSGDKYHKLATLATVTSNGERECFVRKTDEVEGSLIMLTEFINYLLILQKKMESQIPGCIFQGVQHYEKLIEDENKKKEAGLGSNPFLLAAYRKKLKYLKDFYKLKIYSWVGERYDMVVLFPTLISVLFFFVGGNTKLISFIKRASGYMVLEALNLSFRDFKNYTCPMALEKLARSCGLSEELFVKGSFCYEWYNKLDHIKKAKELPAYPCFYSTMSVATNEYVIEMDKIIATNIEEGKWKNEQKEIASHVCRFLKLTHIFDDPVAKEHYDNLPPAEGASSGESLFQIRDTIDLYVKWKTQIEKFICWSSDKNRWHLDEDDEATCAFFRFSPKMYRASVERWYALEEAGENDNPTTMMDFLIDYNYNDCVLLQGSISSFALSNQRRFGLGIHSELSISQLAHKIAFLKYDKKCPPIYSISPDFPELLRDMRKNLTGGIVQVLHRAIYLNGPNPAIPEFAWKTLLGKIIKAVITYDFNSLYPQSFRGDLPCGPGIKYTLQKMGYSSSMCYSEEERFFSKGMFHQRQNTSLGSIRWLEYLNWSPDYSFNGSIEHSYNLEEKKIGSYYIDGYAESEDEPILILSNDDGNSPIRRIKKRYFFEYRGCTFHPCTNKLCKIKPTCAPKKELTDPATGAKIFVPFTKDGLLKNEDARMQKIIEDVRKMDGIEDWGKPLKHWNGSEWEETEGPQNFPHCITIKMACEWRREWKILESTGKSPSSKTYPFLFKSARKPSGLPSGHEGVTEAEFKKLVLEEDENGESRFFGFAMVDLRSPPSVIEKYKYMPPIFARKKLEREDLQGDLSDTLSENQKKRMFPCEENIFCFNVDNYFISSQMLHYYAKMGIEYRVKYFLSYYRGKPFENFVNELVADRVKAAAKGDQAGQNWIKFILNSAVGYFAINRSKFLKTRILSSGDLYTALRNPRLKSLTTLQAEKTKCDPLHEAIFTKKMVNHSTALQVQLFVYQNSKLLFFKFRDVLNEYMEEGSVQICYCDTDSFVLALAEKTLDECVKPSLKDEWETKIKPKWFATESPASQKEPGLLKVEAEIYSGWFIALSAKCYIMTECEPNRIDEAIVAPENRHRVFEVLDEHNRAFLNETNVKRSAKGCAKKIKLRYLDYLAALFSDNSEESVVKNMPLFMYDQVNKQIKTKVMSKRVINGALKKRIIDKDKIRTYALKKADGTYY</sequence>
<keyword evidence="3" id="KW-1185">Reference proteome</keyword>